<reference evidence="2 3" key="1">
    <citation type="submission" date="2020-09" db="EMBL/GenBank/DDBJ databases">
        <title>De no assembly of potato wild relative species, Solanum commersonii.</title>
        <authorList>
            <person name="Cho K."/>
        </authorList>
    </citation>
    <scope>NUCLEOTIDE SEQUENCE [LARGE SCALE GENOMIC DNA]</scope>
    <source>
        <strain evidence="2">LZ3.2</strain>
        <tissue evidence="2">Leaf</tissue>
    </source>
</reference>
<protein>
    <submittedName>
        <fullName evidence="2">Uncharacterized protein</fullName>
    </submittedName>
</protein>
<dbReference type="EMBL" id="JACXVP010000002">
    <property type="protein sequence ID" value="KAG5625085.1"/>
    <property type="molecule type" value="Genomic_DNA"/>
</dbReference>
<evidence type="ECO:0000256" key="1">
    <source>
        <dbReference type="SAM" id="MobiDB-lite"/>
    </source>
</evidence>
<dbReference type="Proteomes" id="UP000824120">
    <property type="component" value="Chromosome 2"/>
</dbReference>
<dbReference type="OrthoDB" id="1305343at2759"/>
<organism evidence="2 3">
    <name type="scientific">Solanum commersonii</name>
    <name type="common">Commerson's wild potato</name>
    <name type="synonym">Commerson's nightshade</name>
    <dbReference type="NCBI Taxonomy" id="4109"/>
    <lineage>
        <taxon>Eukaryota</taxon>
        <taxon>Viridiplantae</taxon>
        <taxon>Streptophyta</taxon>
        <taxon>Embryophyta</taxon>
        <taxon>Tracheophyta</taxon>
        <taxon>Spermatophyta</taxon>
        <taxon>Magnoliopsida</taxon>
        <taxon>eudicotyledons</taxon>
        <taxon>Gunneridae</taxon>
        <taxon>Pentapetalae</taxon>
        <taxon>asterids</taxon>
        <taxon>lamiids</taxon>
        <taxon>Solanales</taxon>
        <taxon>Solanaceae</taxon>
        <taxon>Solanoideae</taxon>
        <taxon>Solaneae</taxon>
        <taxon>Solanum</taxon>
    </lineage>
</organism>
<feature type="compositionally biased region" description="Acidic residues" evidence="1">
    <location>
        <begin position="139"/>
        <end position="149"/>
    </location>
</feature>
<comment type="caution">
    <text evidence="2">The sequence shown here is derived from an EMBL/GenBank/DDBJ whole genome shotgun (WGS) entry which is preliminary data.</text>
</comment>
<accession>A0A9J6AKC5</accession>
<proteinExistence type="predicted"/>
<gene>
    <name evidence="2" type="ORF">H5410_010303</name>
</gene>
<feature type="region of interest" description="Disordered" evidence="1">
    <location>
        <begin position="129"/>
        <end position="149"/>
    </location>
</feature>
<evidence type="ECO:0000313" key="3">
    <source>
        <dbReference type="Proteomes" id="UP000824120"/>
    </source>
</evidence>
<sequence>MSGFTFITLKLYHGGALLYEGDEARYVDYIKELGYSPNCKFSIRPPNSCILGDINNDDILLAMCNCLQNGAVLEVYVHMPEEEYGATFNKVGTIENRASKNIEYNEVGEDAFNGVDAYLNTTSNILSTSNPAAPNIDPSDSEDSEYSVK</sequence>
<evidence type="ECO:0000313" key="2">
    <source>
        <dbReference type="EMBL" id="KAG5625085.1"/>
    </source>
</evidence>
<dbReference type="AlphaFoldDB" id="A0A9J6AKC5"/>
<keyword evidence="3" id="KW-1185">Reference proteome</keyword>
<name>A0A9J6AKC5_SOLCO</name>